<accession>A0AAN6GKU8</accession>
<feature type="compositionally biased region" description="Polar residues" evidence="1">
    <location>
        <begin position="248"/>
        <end position="260"/>
    </location>
</feature>
<comment type="caution">
    <text evidence="2">The sequence shown here is derived from an EMBL/GenBank/DDBJ whole genome shotgun (WGS) entry which is preliminary data.</text>
</comment>
<name>A0AAN6GKU8_9BASI</name>
<keyword evidence="3" id="KW-1185">Reference proteome</keyword>
<feature type="compositionally biased region" description="Pro residues" evidence="1">
    <location>
        <begin position="289"/>
        <end position="298"/>
    </location>
</feature>
<dbReference type="EMBL" id="JAPDMZ010000530">
    <property type="protein sequence ID" value="KAK0542409.1"/>
    <property type="molecule type" value="Genomic_DNA"/>
</dbReference>
<feature type="region of interest" description="Disordered" evidence="1">
    <location>
        <begin position="248"/>
        <end position="273"/>
    </location>
</feature>
<evidence type="ECO:0000313" key="2">
    <source>
        <dbReference type="EMBL" id="KAK0542409.1"/>
    </source>
</evidence>
<evidence type="ECO:0000313" key="3">
    <source>
        <dbReference type="Proteomes" id="UP001176517"/>
    </source>
</evidence>
<gene>
    <name evidence="2" type="ORF">OC846_006749</name>
</gene>
<proteinExistence type="predicted"/>
<feature type="non-terminal residue" evidence="2">
    <location>
        <position position="304"/>
    </location>
</feature>
<sequence length="304" mass="32473">MDETDPASILSMNDPSAVATASAKASSAAERADKLANTRLLRRDREGSILLGHDEEVAPTCSTPDIEGVNHYQHAAYGGLLIIVSGYKLSHLSADFGVRIDDDDGISRRTSTSKVTQKFGAAMSAQFVVPSSDDEEDRMSWGGTYSAAPGLHEETPAFAANHEMLTARQNLPHTFPSPLHHPEPNILLSGHGRPPSPMSRPEALRTFVSAYEAMGRATRLLAEASAVLNVNPDWSQIIRSHLSETQVQSLPRTRMSTSLATDGPMGTSFTQAPPHFASVAPLARVNPPASQPRAPPLSPAVITA</sequence>
<evidence type="ECO:0000256" key="1">
    <source>
        <dbReference type="SAM" id="MobiDB-lite"/>
    </source>
</evidence>
<protein>
    <submittedName>
        <fullName evidence="2">Uncharacterized protein</fullName>
    </submittedName>
</protein>
<feature type="region of interest" description="Disordered" evidence="1">
    <location>
        <begin position="285"/>
        <end position="304"/>
    </location>
</feature>
<dbReference type="Proteomes" id="UP001176517">
    <property type="component" value="Unassembled WGS sequence"/>
</dbReference>
<dbReference type="AlphaFoldDB" id="A0AAN6GKU8"/>
<reference evidence="2" key="1">
    <citation type="journal article" date="2023" name="PhytoFront">
        <title>Draft Genome Resources of Seven Strains of Tilletia horrida, Causal Agent of Kernel Smut of Rice.</title>
        <authorList>
            <person name="Khanal S."/>
            <person name="Antony Babu S."/>
            <person name="Zhou X.G."/>
        </authorList>
    </citation>
    <scope>NUCLEOTIDE SEQUENCE</scope>
    <source>
        <strain evidence="2">TX6</strain>
    </source>
</reference>
<organism evidence="2 3">
    <name type="scientific">Tilletia horrida</name>
    <dbReference type="NCBI Taxonomy" id="155126"/>
    <lineage>
        <taxon>Eukaryota</taxon>
        <taxon>Fungi</taxon>
        <taxon>Dikarya</taxon>
        <taxon>Basidiomycota</taxon>
        <taxon>Ustilaginomycotina</taxon>
        <taxon>Exobasidiomycetes</taxon>
        <taxon>Tilletiales</taxon>
        <taxon>Tilletiaceae</taxon>
        <taxon>Tilletia</taxon>
    </lineage>
</organism>